<dbReference type="FunFam" id="2.10.25.10:FF:000034">
    <property type="entry name" value="Laminin subunit alpha 3"/>
    <property type="match status" value="2"/>
</dbReference>
<dbReference type="PROSITE" id="PS01248">
    <property type="entry name" value="EGF_LAM_1"/>
    <property type="match status" value="8"/>
</dbReference>
<dbReference type="InterPro" id="IPR013320">
    <property type="entry name" value="ConA-like_dom_sf"/>
</dbReference>
<keyword evidence="8 15" id="KW-0175">Coiled coil</keyword>
<dbReference type="FunFam" id="2.10.25.10:FF:000090">
    <property type="entry name" value="laminin subunit alpha"/>
    <property type="match status" value="1"/>
</dbReference>
<dbReference type="FunFam" id="2.10.25.10:FF:000454">
    <property type="entry name" value="Laminin subunit alpha 1"/>
    <property type="match status" value="1"/>
</dbReference>
<dbReference type="PROSITE" id="PS50027">
    <property type="entry name" value="EGF_LAM_2"/>
    <property type="match status" value="15"/>
</dbReference>
<dbReference type="InterPro" id="IPR050440">
    <property type="entry name" value="Laminin/Netrin_ECM"/>
</dbReference>
<feature type="domain" description="Laminin EGF-like" evidence="19">
    <location>
        <begin position="445"/>
        <end position="490"/>
    </location>
</feature>
<feature type="domain" description="Laminin G" evidence="18">
    <location>
        <begin position="2610"/>
        <end position="2802"/>
    </location>
</feature>
<dbReference type="FunFam" id="2.10.25.10:FF:000069">
    <property type="entry name" value="Laminin subunit alpha 1"/>
    <property type="match status" value="1"/>
</dbReference>
<evidence type="ECO:0000259" key="19">
    <source>
        <dbReference type="PROSITE" id="PS50027"/>
    </source>
</evidence>
<feature type="coiled-coil region" evidence="15">
    <location>
        <begin position="2305"/>
        <end position="2353"/>
    </location>
</feature>
<feature type="disulfide bond" evidence="14">
    <location>
        <begin position="445"/>
        <end position="457"/>
    </location>
</feature>
<feature type="disulfide bond" evidence="13">
    <location>
        <begin position="3619"/>
        <end position="3646"/>
    </location>
</feature>
<feature type="disulfide bond" evidence="14">
    <location>
        <begin position="1455"/>
        <end position="1467"/>
    </location>
</feature>
<keyword evidence="9 14" id="KW-1015">Disulfide bond</keyword>
<evidence type="ECO:0000256" key="9">
    <source>
        <dbReference type="ARBA" id="ARBA00023157"/>
    </source>
</evidence>
<dbReference type="GO" id="GO:0007155">
    <property type="term" value="P:cell adhesion"/>
    <property type="evidence" value="ECO:0007669"/>
    <property type="project" value="UniProtKB-KW"/>
</dbReference>
<feature type="region of interest" description="Disordered" evidence="16">
    <location>
        <begin position="3202"/>
        <end position="3278"/>
    </location>
</feature>
<feature type="domain" description="Laminin G" evidence="18">
    <location>
        <begin position="3291"/>
        <end position="3468"/>
    </location>
</feature>
<evidence type="ECO:0000256" key="12">
    <source>
        <dbReference type="ARBA" id="ARBA00082020"/>
    </source>
</evidence>
<dbReference type="SUPFAM" id="SSF58104">
    <property type="entry name" value="Methyl-accepting chemotaxis protein (MCP) signaling domain"/>
    <property type="match status" value="1"/>
</dbReference>
<dbReference type="PRINTS" id="PR00011">
    <property type="entry name" value="EGFLAMININ"/>
</dbReference>
<dbReference type="VEuPathDB" id="VectorBase:CSON013134"/>
<dbReference type="SUPFAM" id="SSF49899">
    <property type="entry name" value="Concanavalin A-like lectins/glucanases"/>
    <property type="match status" value="5"/>
</dbReference>
<feature type="disulfide bond" evidence="14">
    <location>
        <begin position="1882"/>
        <end position="1891"/>
    </location>
</feature>
<dbReference type="FunFam" id="2.10.25.10:FF:000083">
    <property type="entry name" value="Laminin subunit alpha"/>
    <property type="match status" value="1"/>
</dbReference>
<dbReference type="InterPro" id="IPR000034">
    <property type="entry name" value="Laminin_IV"/>
</dbReference>
<dbReference type="FunFam" id="2.10.25.10:FF:000051">
    <property type="entry name" value="Laminin subunit alpha 4"/>
    <property type="match status" value="1"/>
</dbReference>
<dbReference type="Pfam" id="PF00055">
    <property type="entry name" value="Laminin_N"/>
    <property type="match status" value="1"/>
</dbReference>
<feature type="coiled-coil region" evidence="15">
    <location>
        <begin position="2237"/>
        <end position="2264"/>
    </location>
</feature>
<dbReference type="CDD" id="cd02795">
    <property type="entry name" value="CBM6-CBM35-CBM36_like"/>
    <property type="match status" value="1"/>
</dbReference>
<feature type="disulfide bond" evidence="14">
    <location>
        <begin position="367"/>
        <end position="376"/>
    </location>
</feature>
<dbReference type="FunFam" id="2.10.25.10:FF:000033">
    <property type="entry name" value="Laminin subunit alpha 2"/>
    <property type="match status" value="1"/>
</dbReference>
<feature type="disulfide bond" evidence="14">
    <location>
        <begin position="558"/>
        <end position="567"/>
    </location>
</feature>
<proteinExistence type="predicted"/>
<dbReference type="PANTHER" id="PTHR10574">
    <property type="entry name" value="NETRIN/LAMININ-RELATED"/>
    <property type="match status" value="1"/>
</dbReference>
<dbReference type="Pfam" id="PF06008">
    <property type="entry name" value="Laminin_I"/>
    <property type="match status" value="1"/>
</dbReference>
<feature type="compositionally biased region" description="Basic and acidic residues" evidence="16">
    <location>
        <begin position="3202"/>
        <end position="3219"/>
    </location>
</feature>
<dbReference type="GO" id="GO:0048468">
    <property type="term" value="P:cell development"/>
    <property type="evidence" value="ECO:0007669"/>
    <property type="project" value="UniProtKB-ARBA"/>
</dbReference>
<dbReference type="GO" id="GO:0009888">
    <property type="term" value="P:tissue development"/>
    <property type="evidence" value="ECO:0007669"/>
    <property type="project" value="TreeGrafter"/>
</dbReference>
<dbReference type="InterPro" id="IPR010307">
    <property type="entry name" value="Laminin_dom_II"/>
</dbReference>
<dbReference type="GO" id="GO:0045995">
    <property type="term" value="P:regulation of embryonic development"/>
    <property type="evidence" value="ECO:0007669"/>
    <property type="project" value="InterPro"/>
</dbReference>
<feature type="disulfide bond" evidence="14">
    <location>
        <begin position="512"/>
        <end position="521"/>
    </location>
</feature>
<dbReference type="FunFam" id="2.10.25.10:FF:000082">
    <property type="entry name" value="Laminin subunit alpha 1"/>
    <property type="match status" value="1"/>
</dbReference>
<dbReference type="GO" id="GO:0120036">
    <property type="term" value="P:plasma membrane bounded cell projection organization"/>
    <property type="evidence" value="ECO:0007669"/>
    <property type="project" value="UniProtKB-ARBA"/>
</dbReference>
<dbReference type="SMART" id="SM00180">
    <property type="entry name" value="EGF_Lam"/>
    <property type="match status" value="22"/>
</dbReference>
<dbReference type="PROSITE" id="PS51117">
    <property type="entry name" value="LAMININ_NTER"/>
    <property type="match status" value="1"/>
</dbReference>
<dbReference type="Gene3D" id="2.10.25.10">
    <property type="entry name" value="Laminin"/>
    <property type="match status" value="21"/>
</dbReference>
<feature type="domain" description="Laminin EGF-like" evidence="19">
    <location>
        <begin position="1316"/>
        <end position="1361"/>
    </location>
</feature>
<dbReference type="FunFam" id="2.10.25.10:FF:000542">
    <property type="entry name" value="Laminin-like protein epi-1"/>
    <property type="match status" value="1"/>
</dbReference>
<evidence type="ECO:0000259" key="18">
    <source>
        <dbReference type="PROSITE" id="PS50025"/>
    </source>
</evidence>
<feature type="disulfide bond" evidence="14">
    <location>
        <begin position="583"/>
        <end position="595"/>
    </location>
</feature>
<evidence type="ECO:0000256" key="15">
    <source>
        <dbReference type="SAM" id="Coils"/>
    </source>
</evidence>
<feature type="signal peptide" evidence="17">
    <location>
        <begin position="1"/>
        <end position="18"/>
    </location>
</feature>
<dbReference type="GO" id="GO:0048699">
    <property type="term" value="P:generation of neurons"/>
    <property type="evidence" value="ECO:0007669"/>
    <property type="project" value="UniProtKB-ARBA"/>
</dbReference>
<dbReference type="SMART" id="SM00281">
    <property type="entry name" value="LamB"/>
    <property type="match status" value="1"/>
</dbReference>
<evidence type="ECO:0000256" key="17">
    <source>
        <dbReference type="SAM" id="SignalP"/>
    </source>
</evidence>
<evidence type="ECO:0000256" key="16">
    <source>
        <dbReference type="SAM" id="MobiDB-lite"/>
    </source>
</evidence>
<feature type="domain" description="Laminin N-terminal" evidence="21">
    <location>
        <begin position="16"/>
        <end position="269"/>
    </location>
</feature>
<dbReference type="FunFam" id="2.60.120.260:FF:000092">
    <property type="entry name" value="Laminin subunit alpha-3"/>
    <property type="match status" value="1"/>
</dbReference>
<reference evidence="22" key="1">
    <citation type="submission" date="2018-04" db="EMBL/GenBank/DDBJ databases">
        <authorList>
            <person name="Go L.Y."/>
            <person name="Mitchell J.A."/>
        </authorList>
    </citation>
    <scope>NUCLEOTIDE SEQUENCE</scope>
    <source>
        <tissue evidence="22">Whole organism</tissue>
    </source>
</reference>
<evidence type="ECO:0000256" key="10">
    <source>
        <dbReference type="ARBA" id="ARBA00023180"/>
    </source>
</evidence>
<evidence type="ECO:0000256" key="5">
    <source>
        <dbReference type="ARBA" id="ARBA00022737"/>
    </source>
</evidence>
<feature type="disulfide bond" evidence="14">
    <location>
        <begin position="1318"/>
        <end position="1335"/>
    </location>
</feature>
<feature type="domain" description="Laminin EGF-like" evidence="19">
    <location>
        <begin position="1750"/>
        <end position="1799"/>
    </location>
</feature>
<feature type="disulfide bond" evidence="14">
    <location>
        <begin position="447"/>
        <end position="464"/>
    </location>
</feature>
<feature type="domain" description="Laminin G" evidence="18">
    <location>
        <begin position="3001"/>
        <end position="3170"/>
    </location>
</feature>
<feature type="domain" description="Laminin EGF-like" evidence="19">
    <location>
        <begin position="491"/>
        <end position="536"/>
    </location>
</feature>
<feature type="disulfide bond" evidence="14">
    <location>
        <begin position="603"/>
        <end position="612"/>
    </location>
</feature>
<organism evidence="22">
    <name type="scientific">Culicoides sonorensis</name>
    <name type="common">Biting midge</name>
    <dbReference type="NCBI Taxonomy" id="179676"/>
    <lineage>
        <taxon>Eukaryota</taxon>
        <taxon>Metazoa</taxon>
        <taxon>Ecdysozoa</taxon>
        <taxon>Arthropoda</taxon>
        <taxon>Hexapoda</taxon>
        <taxon>Insecta</taxon>
        <taxon>Pterygota</taxon>
        <taxon>Neoptera</taxon>
        <taxon>Endopterygota</taxon>
        <taxon>Diptera</taxon>
        <taxon>Nematocera</taxon>
        <taxon>Chironomoidea</taxon>
        <taxon>Ceratopogonidae</taxon>
        <taxon>Ceratopogoninae</taxon>
        <taxon>Culicoides</taxon>
        <taxon>Monoculicoides</taxon>
    </lineage>
</organism>
<feature type="disulfide bond" evidence="13">
    <location>
        <begin position="3143"/>
        <end position="3170"/>
    </location>
</feature>
<feature type="domain" description="Laminin EGF-like" evidence="19">
    <location>
        <begin position="400"/>
        <end position="444"/>
    </location>
</feature>
<dbReference type="GO" id="GO:0009887">
    <property type="term" value="P:animal organ morphogenesis"/>
    <property type="evidence" value="ECO:0007669"/>
    <property type="project" value="TreeGrafter"/>
</dbReference>
<dbReference type="SMART" id="SM00181">
    <property type="entry name" value="EGF"/>
    <property type="match status" value="11"/>
</dbReference>
<feature type="domain" description="Laminin EGF-like" evidence="19">
    <location>
        <begin position="1407"/>
        <end position="1454"/>
    </location>
</feature>
<dbReference type="FunFam" id="2.10.25.10:FF:000074">
    <property type="entry name" value="Laminin subunit alpha"/>
    <property type="match status" value="1"/>
</dbReference>
<reference evidence="23" key="2">
    <citation type="submission" date="2018-07" db="EMBL/GenBank/DDBJ databases">
        <authorList>
            <person name="Quirk P.G."/>
            <person name="Krulwich T.A."/>
        </authorList>
    </citation>
    <scope>NUCLEOTIDE SEQUENCE</scope>
</reference>
<dbReference type="FunFam" id="2.10.25.10:FF:000407">
    <property type="entry name" value="Laminin subunit alpha-3"/>
    <property type="match status" value="1"/>
</dbReference>
<keyword evidence="3" id="KW-0272">Extracellular matrix</keyword>
<feature type="domain" description="Laminin EGF-like" evidence="19">
    <location>
        <begin position="1455"/>
        <end position="1505"/>
    </location>
</feature>
<feature type="domain" description="Laminin EGF-like" evidence="19">
    <location>
        <begin position="1858"/>
        <end position="1910"/>
    </location>
</feature>
<feature type="disulfide bond" evidence="14">
    <location>
        <begin position="1930"/>
        <end position="1939"/>
    </location>
</feature>
<feature type="domain" description="Laminin EGF-like" evidence="19">
    <location>
        <begin position="583"/>
        <end position="632"/>
    </location>
</feature>
<feature type="disulfide bond" evidence="14">
    <location>
        <begin position="420"/>
        <end position="429"/>
    </location>
</feature>
<feature type="compositionally biased region" description="Low complexity" evidence="16">
    <location>
        <begin position="3251"/>
        <end position="3261"/>
    </location>
</feature>
<feature type="disulfide bond" evidence="14">
    <location>
        <begin position="1978"/>
        <end position="1987"/>
    </location>
</feature>
<dbReference type="GO" id="GO:0030334">
    <property type="term" value="P:regulation of cell migration"/>
    <property type="evidence" value="ECO:0007669"/>
    <property type="project" value="InterPro"/>
</dbReference>
<dbReference type="InterPro" id="IPR001791">
    <property type="entry name" value="Laminin_G"/>
</dbReference>
<dbReference type="InterPro" id="IPR000742">
    <property type="entry name" value="EGF"/>
</dbReference>
<evidence type="ECO:0000256" key="8">
    <source>
        <dbReference type="ARBA" id="ARBA00023054"/>
    </source>
</evidence>
<comment type="subcellular location">
    <subcellularLocation>
        <location evidence="1">Secreted</location>
        <location evidence="1">Extracellular space</location>
        <location evidence="1">Extracellular matrix</location>
        <location evidence="1">Basement membrane</location>
    </subcellularLocation>
</comment>
<dbReference type="Pfam" id="PF02210">
    <property type="entry name" value="Laminin_G_2"/>
    <property type="match status" value="5"/>
</dbReference>
<feature type="disulfide bond" evidence="14">
    <location>
        <begin position="537"/>
        <end position="549"/>
    </location>
</feature>
<evidence type="ECO:0000259" key="20">
    <source>
        <dbReference type="PROSITE" id="PS51115"/>
    </source>
</evidence>
<dbReference type="EMBL" id="UFQS01000651">
    <property type="protein sequence ID" value="SSX05776.1"/>
    <property type="molecule type" value="Genomic_DNA"/>
</dbReference>
<feature type="coiled-coil region" evidence="15">
    <location>
        <begin position="2567"/>
        <end position="2605"/>
    </location>
</feature>
<dbReference type="GO" id="GO:0005102">
    <property type="term" value="F:signaling receptor binding"/>
    <property type="evidence" value="ECO:0007669"/>
    <property type="project" value="InterPro"/>
</dbReference>
<feature type="disulfide bond" evidence="14">
    <location>
        <begin position="1476"/>
        <end position="1485"/>
    </location>
</feature>
<evidence type="ECO:0000313" key="22">
    <source>
        <dbReference type="EMBL" id="SSX05776.1"/>
    </source>
</evidence>
<dbReference type="GO" id="GO:0005604">
    <property type="term" value="C:basement membrane"/>
    <property type="evidence" value="ECO:0007669"/>
    <property type="project" value="UniProtKB-SubCell"/>
</dbReference>
<evidence type="ECO:0000256" key="3">
    <source>
        <dbReference type="ARBA" id="ARBA00022530"/>
    </source>
</evidence>
<feature type="compositionally biased region" description="Pro residues" evidence="16">
    <location>
        <begin position="3240"/>
        <end position="3250"/>
    </location>
</feature>
<keyword evidence="7" id="KW-0130">Cell adhesion</keyword>
<dbReference type="Gene3D" id="2.60.120.200">
    <property type="match status" value="5"/>
</dbReference>
<evidence type="ECO:0000256" key="6">
    <source>
        <dbReference type="ARBA" id="ARBA00022869"/>
    </source>
</evidence>
<evidence type="ECO:0000256" key="1">
    <source>
        <dbReference type="ARBA" id="ARBA00004302"/>
    </source>
</evidence>
<feature type="disulfide bond" evidence="14">
    <location>
        <begin position="466"/>
        <end position="475"/>
    </location>
</feature>
<evidence type="ECO:0000256" key="2">
    <source>
        <dbReference type="ARBA" id="ARBA00022525"/>
    </source>
</evidence>
<feature type="domain" description="Laminin EGF-like" evidence="19">
    <location>
        <begin position="1911"/>
        <end position="1957"/>
    </location>
</feature>
<feature type="disulfide bond" evidence="14">
    <location>
        <begin position="2026"/>
        <end position="2035"/>
    </location>
</feature>
<dbReference type="Gene3D" id="2.60.120.260">
    <property type="entry name" value="Galactose-binding domain-like"/>
    <property type="match status" value="1"/>
</dbReference>
<keyword evidence="11 14" id="KW-0424">Laminin EGF-like domain</keyword>
<dbReference type="CDD" id="cd00055">
    <property type="entry name" value="EGF_Lam"/>
    <property type="match status" value="22"/>
</dbReference>
<dbReference type="Pfam" id="PF00053">
    <property type="entry name" value="EGF_laminin"/>
    <property type="match status" value="20"/>
</dbReference>
<feature type="disulfide bond" evidence="14">
    <location>
        <begin position="1316"/>
        <end position="1328"/>
    </location>
</feature>
<evidence type="ECO:0000256" key="4">
    <source>
        <dbReference type="ARBA" id="ARBA00022729"/>
    </source>
</evidence>
<feature type="domain" description="Laminin G" evidence="18">
    <location>
        <begin position="3472"/>
        <end position="3646"/>
    </location>
</feature>
<feature type="disulfide bond" evidence="14">
    <location>
        <begin position="539"/>
        <end position="556"/>
    </location>
</feature>
<dbReference type="InterPro" id="IPR002049">
    <property type="entry name" value="LE_dom"/>
</dbReference>
<feature type="disulfide bond" evidence="14">
    <location>
        <begin position="1430"/>
        <end position="1439"/>
    </location>
</feature>
<keyword evidence="6" id="KW-0084">Basement membrane</keyword>
<feature type="disulfide bond" evidence="14">
    <location>
        <begin position="1337"/>
        <end position="1346"/>
    </location>
</feature>
<gene>
    <name evidence="22" type="primary">CSON013134</name>
</gene>
<feature type="domain" description="Laminin EGF-like" evidence="19">
    <location>
        <begin position="1958"/>
        <end position="2004"/>
    </location>
</feature>
<feature type="disulfide bond" evidence="14">
    <location>
        <begin position="1457"/>
        <end position="1474"/>
    </location>
</feature>
<evidence type="ECO:0000256" key="13">
    <source>
        <dbReference type="PROSITE-ProRule" id="PRU00122"/>
    </source>
</evidence>
<feature type="disulfide bond" evidence="14">
    <location>
        <begin position="1769"/>
        <end position="1778"/>
    </location>
</feature>
<evidence type="ECO:0000256" key="14">
    <source>
        <dbReference type="PROSITE-ProRule" id="PRU00460"/>
    </source>
</evidence>
<dbReference type="InterPro" id="IPR009254">
    <property type="entry name" value="Laminin_aI"/>
</dbReference>
<dbReference type="SMART" id="SM00136">
    <property type="entry name" value="LamNT"/>
    <property type="match status" value="1"/>
</dbReference>
<keyword evidence="10" id="KW-0325">Glycoprotein</keyword>
<accession>A0A336KLS2</accession>
<dbReference type="Pfam" id="PF00052">
    <property type="entry name" value="Laminin_B"/>
    <property type="match status" value="1"/>
</dbReference>
<evidence type="ECO:0000256" key="7">
    <source>
        <dbReference type="ARBA" id="ARBA00022889"/>
    </source>
</evidence>
<dbReference type="InterPro" id="IPR008211">
    <property type="entry name" value="Laminin_N"/>
</dbReference>
<comment type="caution">
    <text evidence="14">Lacks conserved residue(s) required for the propagation of feature annotation.</text>
</comment>
<protein>
    <recommendedName>
        <fullName evidence="12">Laminin A chain</fullName>
    </recommendedName>
</protein>
<feature type="domain" description="Laminin G" evidence="18">
    <location>
        <begin position="2815"/>
        <end position="2994"/>
    </location>
</feature>
<feature type="chain" id="PRO_5036062052" description="Laminin A chain" evidence="17">
    <location>
        <begin position="19"/>
        <end position="3649"/>
    </location>
</feature>
<feature type="domain" description="Laminin EGF-like" evidence="19">
    <location>
        <begin position="330"/>
        <end position="399"/>
    </location>
</feature>
<evidence type="ECO:0000259" key="21">
    <source>
        <dbReference type="PROSITE" id="PS51117"/>
    </source>
</evidence>
<feature type="disulfide bond" evidence="14">
    <location>
        <begin position="1894"/>
        <end position="1908"/>
    </location>
</feature>
<dbReference type="CDD" id="cd00110">
    <property type="entry name" value="LamG"/>
    <property type="match status" value="5"/>
</dbReference>
<feature type="domain" description="Laminin EGF-like" evidence="19">
    <location>
        <begin position="2005"/>
        <end position="2052"/>
    </location>
</feature>
<dbReference type="GO" id="GO:0060541">
    <property type="term" value="P:respiratory system development"/>
    <property type="evidence" value="ECO:0007669"/>
    <property type="project" value="UniProtKB-ARBA"/>
</dbReference>
<feature type="disulfide bond" evidence="14">
    <location>
        <begin position="491"/>
        <end position="503"/>
    </location>
</feature>
<dbReference type="OMA" id="GECKCLT"/>
<dbReference type="SUPFAM" id="SSF57196">
    <property type="entry name" value="EGF/Laminin"/>
    <property type="match status" value="19"/>
</dbReference>
<keyword evidence="5" id="KW-0677">Repeat</keyword>
<dbReference type="GO" id="GO:0016477">
    <property type="term" value="P:cell migration"/>
    <property type="evidence" value="ECO:0007669"/>
    <property type="project" value="UniProtKB-ARBA"/>
</dbReference>
<dbReference type="InterPro" id="IPR056863">
    <property type="entry name" value="LMN_ATRN_NET-like_EGF"/>
</dbReference>
<sequence>MWAPILLLVVALIQSSFGELTPPYFNLAEGRKIHATATCGVDTDGPELYCKLVGANTENEQDIKYEVIQGQVCDYCDPKDSQKAHPAEYAIDGTENWWQSPPLSRGMKYNEVNLTIDFGQEFHVAYLFIRMGNSPRPGLWTLEKSNDYGKTWTPWQHFSDSPADCETYFGKDSLRPIHHDNDVICTTEYSKIVPLENGEIPVSILNGRPSANDYFNSPTLQEWTRATNVRIRLLRTKNLLGHLMSVARQDPTVTRRYFYSIKDISIGGRCVCNGHASTCGLLDAKDPARTLACFCQHHTCGTQCDKCCPGFEQKKWRQNTKSQPFVCEPCNCHGHSNLCEYDEDVDAKGLSLDIHGNYEGGGVCQDCQHNTEGINCNKCKPTFYRPYGKYWNETDVCQPCQCNYHYSTGNCEEETGRCECRKEFEEPNCDRCSYGHFGYPDCRPCECNLDGTDKYQCEATDGKCPCKPNFDGDHCDKCAPGYYNFPSCVPCECNPIGSTDYICEEQSGQCTCKTNHQGQKCDECKDGFWNYPDCTYCNCDIQGTVESICNKDNGTCICRPGYGGPRCDKCEPGYYGYPECVPCNCSAAGSVSHVCDHTGRCPCLSNFGGKQCTSCQAGYYQYPECITCNCDPHGSNGISCNNEGQCQCANNFDSKQCNVCKEGFYNYPACEECNCDPAGVIAKFAGCGSVPAGELCQCKERVQGRICNECRPLYWNLTASNFHGCEECDCFIEGTIGALDTCDTKTGQCTCKPSITSRNCGECKDGSFDLFGGSLFGCKDCGCDIGGSAHGVCQKVTGQCKCHPRVSGRTCNHPLTTHYYPTLYQFQFEYEDGYTSSGSQVRYQYDEDLFPEFSKKGFAVFSQLQNEVINEVNIYKSSVYRLVIRYINPTDENIVGSILITSDNPLEDEQKAKVLFKPTKTPQFVTVSGTKGDIPSPVVLDPGRYQISMKSDTPNLLLDYFVLLPAAYYEASILTRNIENPYYEHLEAIGESDIPLLSAIQPQLNYMMDVKHHGKYILVVDYITDKNLTDAAILSVNIRGDPEQDGAITVYPCLYTMVCRQPVVDREAREKVFFIDKMDIRPIEILRASDIDIAIKSVTAVPYDEWSTDYITPSPVCVYENGQCVQSIYQAAPEARKVDFVPETEGGSDNNTSLALLDSDVKTISISSTVTEPSRYVVILHYNQPHHPNFNLHYNLSTDRQTYDGKIHLKHCPSYAGCRQIVTQDNGFIWFEIDNDFTFNLTNPYKNKDVFLNHMILVPADEYKDTYLSEGTFDQTKEFIQKCGQDHFYIPLNASDFCKQAVFSLTTAYNDGALQCGCDYVGSTSFECEPFGGQCQCKPNVIGRQCDACRTGFYGFPDCKPCDCPATALCEKETGACICPPRVRGDKCNECEEYTFGFDPIIGCEDCNCNPQGVLNGNLQCDLNNGSCQCRENIVGRSCDLCDYGYHSFPACYMCDCNRDGTTFEICDQADERCFCKKNVEGRSCERCKDGTYNLQKNNPEGCTKCFCFGKTTRCEQAYLRPFNVSMLNNVTVNRVSIEDGKVDILQWPDDADRQLDETTVKVDFNSASEDLTKDNAYVGCLDYLLNQNNHLSSYGGYLTYKIFFANGPFGSAIVAPDVILKSNKTVIVHTSYEQPAPRTLFNGAVHFVETNFYHPSGLPVTREQFMTVLRDLDAIYVRASYWEAGLETTVSDVFLTLADEDYENSHEYKSLSVERCECPPGYQGLSCEDCAPGFYRDPNGPYGGYCIPCDCHGHAETCDCNTGICQNCQHNTMGDHCEMCIAGYYGNATRGYPDDCMICACPLPIESNNFAIGCEVSEDGYRIHCQCQEGYTGEMCQSCAPGYYGQPEIEGEFCKLCECNGNIDPSLPGSCDSVSGECLLCMNNTAGAACNLCAPGYYGDAISLKDCKSCDCELLGTSRCDNYNGKCECLPNVVGDRCDRCEDDHYGFDSGYGCQSCDCAEASNSTQCDDHTGQCLCKPGVQGKHCDRCIPGYWNYGPDGCEHCKCNTEFSRGLGCDSRTGQCQCLPGVIGEKCDSCPHRWVLIPDAGCYVCDECHHALLDVTDKLEEDLHAVKNEFDEASQPYFTQKKLEYFDDAIKNLVPQVSLLDPKGVNLTPFVKQIDQLLSEAKSLEKKANYSVNYVTDTIDEGEKTQSKANDALDVCRFVNNNARNAARDVQRLADSFYSSDKPKLDLVLSEAKNLLDQIKNTSSLAETGDQMERSEDLYEDAEEYAKPVKEQAERLEKLKEDIGKFDDRLEDLFLRAGESRQKSEDAEFLNGKNKRSPLTSKFETINNSSRQMTKSISEGKTRVKDAERELENVHRAHIEADQINVDLKDTNNAAESEMTSQENAYGNLNDLVRNAQIHADELEHAADLLDGEYSDGTSNAALKAVRSYDDIVDTTELALEAAKVAFAAANNATDLTDGIIDKAGESDKVARELLNSARDALKMVQVDLQPHLDDSAMKVQDIKDLNQKSDDTLLAINAALDGIPSESHVSIWENAIDDAELAEESAKKSLNVVKPIVMELPEALNLARQIPKDLDETAKSIDQINTHLDRVNEKMPEIQKLEEDVGKAQDKLASKLSHIAEQIAQIKQNVALAREKANDIKVGLTFYPNTTLELKPPENLAVLSNTQVSAFFKTDKPNGMLFYLGNEAKSPSQSRGKNEDFMELELENGYPVLNVDLGNGPEKIISKKYVANDKWYQVIVDRIGNQVKLQIRDEGPDGQELFSETPHELAGDQNLFNWDDKSRIFVGGYPPDYKMQDSVKYNSFSGQIEDFRIGDEPVGLWNFVDGQGNTDGAEERDRLLATEVPTNGMRFGGNGYVAIDAKPYRFSDKSSIAFKFKAARDSPDGLLFYAGSDRHLIAVELENGDIVFQFKLGEKAESVRIQASERLNDDQWHTVVAEREGRIGVLKVDDKQIFQEDDVYANQGQQLDGYLDPTDVMYFGGVPNRIPHSGVTTKSFDGCIQDVQLGGTAVDLNRNLRAYDVRPGCPVKTSSILSYNPGEIGYLKNENVTSNNNFVINLKFRTKEERGLIFFVTDKDQSATFSLAIEMGILVLRSNRQELTSGKNRFDNGQWHVVTATHQSNRLRLSIDDVSSFVSDESPPPLYIQDGEIYFGGVPKGFRVKAGTVSTDAYFLGCISDVTINSELVNFAASVDRQNAVLDQCPRDLFDYEPYQVPTYYPDGRIEHKLTPEEIEEAHKRPDHAAGHIDTRFNEDEDDDMNKIDIDEDNRLPIKPEPSPSPATPKPTTKATTTTTRRPRPTRPLPKDSVCALNPTPDLDVDFDAGWRFGTGPYSRIEFDVQQRSKQQYSIILEFKTENPDGLLFYASDSRHTDFIAVYLLNGYVHHSFNCGSGKSNMTSNLQYNDGEWHTVKFTRKANKGKLIVDEKDTTDGEPTGSARTMQLVSPYYVGGFTADILEDVALNIDFDKNQLEKKPFFGCIRNIKMGGEPIGEPKSLHSVQPCSDQIEPGIFFESGYVKLREKYRVGTETKISFDIKPRTQNGFLMSVHGKKAFFIIELVNGTIVFSVDNGDGPLVAKFEPTERENYCDGKWRTITATKSLFLTTIAVNDVVSEPAIGNSDSTSTDTSRPLFLGGHPHIKKLRGLTVRTPFQGCIRNVKIQDKVETVAPKMIVGNVQVGVCPLT</sequence>
<dbReference type="PROSITE" id="PS51115">
    <property type="entry name" value="LAMININ_IVA"/>
    <property type="match status" value="1"/>
</dbReference>
<keyword evidence="4 17" id="KW-0732">Signal</keyword>
<feature type="disulfide bond" evidence="14">
    <location>
        <begin position="2005"/>
        <end position="2017"/>
    </location>
</feature>
<evidence type="ECO:0000313" key="23">
    <source>
        <dbReference type="EMBL" id="SSX26135.1"/>
    </source>
</evidence>
<feature type="domain" description="Laminin EGF-like" evidence="19">
    <location>
        <begin position="1362"/>
        <end position="1406"/>
    </location>
</feature>
<feature type="domain" description="Laminin IV type A" evidence="20">
    <location>
        <begin position="1531"/>
        <end position="1716"/>
    </location>
</feature>
<feature type="compositionally biased region" description="Basic and acidic residues" evidence="16">
    <location>
        <begin position="3226"/>
        <end position="3239"/>
    </location>
</feature>
<feature type="disulfide bond" evidence="14">
    <location>
        <begin position="1379"/>
        <end position="1388"/>
    </location>
</feature>
<dbReference type="PROSITE" id="PS50025">
    <property type="entry name" value="LAM_G_DOMAIN"/>
    <property type="match status" value="5"/>
</dbReference>
<feature type="disulfide bond" evidence="14">
    <location>
        <begin position="493"/>
        <end position="510"/>
    </location>
</feature>
<feature type="domain" description="Laminin EGF-like" evidence="19">
    <location>
        <begin position="537"/>
        <end position="582"/>
    </location>
</feature>
<name>A0A336KLS2_CULSO</name>
<dbReference type="Pfam" id="PF24973">
    <property type="entry name" value="EGF_LMN_ATRN"/>
    <property type="match status" value="1"/>
</dbReference>
<dbReference type="GO" id="GO:0030155">
    <property type="term" value="P:regulation of cell adhesion"/>
    <property type="evidence" value="ECO:0007669"/>
    <property type="project" value="InterPro"/>
</dbReference>
<dbReference type="FunFam" id="2.10.25.10:FF:000388">
    <property type="entry name" value="Laminin subunit alpha"/>
    <property type="match status" value="1"/>
</dbReference>
<dbReference type="GO" id="GO:0045202">
    <property type="term" value="C:synapse"/>
    <property type="evidence" value="ECO:0007669"/>
    <property type="project" value="UniProtKB-ARBA"/>
</dbReference>
<feature type="disulfide bond" evidence="14">
    <location>
        <begin position="2007"/>
        <end position="2024"/>
    </location>
</feature>
<dbReference type="PANTHER" id="PTHR10574:SF406">
    <property type="entry name" value="LAMININ SUBUNIT ALPHA 5"/>
    <property type="match status" value="1"/>
</dbReference>
<dbReference type="SMART" id="SM00282">
    <property type="entry name" value="LamG"/>
    <property type="match status" value="5"/>
</dbReference>
<evidence type="ECO:0000256" key="11">
    <source>
        <dbReference type="ARBA" id="ARBA00023292"/>
    </source>
</evidence>
<dbReference type="EMBL" id="UFQT01000651">
    <property type="protein sequence ID" value="SSX26135.1"/>
    <property type="molecule type" value="Genomic_DNA"/>
</dbReference>
<keyword evidence="2" id="KW-0964">Secreted</keyword>
<dbReference type="Pfam" id="PF06009">
    <property type="entry name" value="Laminin_II"/>
    <property type="match status" value="1"/>
</dbReference>